<evidence type="ECO:0000256" key="2">
    <source>
        <dbReference type="ARBA" id="ARBA00022723"/>
    </source>
</evidence>
<name>A0ABT8EJM7_9BURK</name>
<evidence type="ECO:0000313" key="7">
    <source>
        <dbReference type="EMBL" id="MDN4121476.1"/>
    </source>
</evidence>
<dbReference type="SUPFAM" id="SSF46626">
    <property type="entry name" value="Cytochrome c"/>
    <property type="match status" value="2"/>
</dbReference>
<feature type="chain" id="PRO_5046509391" evidence="5">
    <location>
        <begin position="30"/>
        <end position="236"/>
    </location>
</feature>
<evidence type="ECO:0000256" key="1">
    <source>
        <dbReference type="ARBA" id="ARBA00022617"/>
    </source>
</evidence>
<evidence type="ECO:0000259" key="6">
    <source>
        <dbReference type="PROSITE" id="PS51007"/>
    </source>
</evidence>
<reference evidence="7" key="1">
    <citation type="submission" date="2021-11" db="EMBL/GenBank/DDBJ databases">
        <title>Draft genome sequence of Alcaligenes endophyticus type strain CCUG 75668T.</title>
        <authorList>
            <person name="Salva-Serra F."/>
            <person name="Duran R.E."/>
            <person name="Seeger M."/>
            <person name="Moore E.R.B."/>
            <person name="Jaen-Luchoro D."/>
        </authorList>
    </citation>
    <scope>NUCLEOTIDE SEQUENCE</scope>
    <source>
        <strain evidence="7">CCUG 75668</strain>
    </source>
</reference>
<evidence type="ECO:0000256" key="5">
    <source>
        <dbReference type="SAM" id="SignalP"/>
    </source>
</evidence>
<dbReference type="InterPro" id="IPR024167">
    <property type="entry name" value="Cytochrome_c4-like"/>
</dbReference>
<gene>
    <name evidence="7" type="ORF">LMS43_09260</name>
</gene>
<feature type="domain" description="Cytochrome c" evidence="6">
    <location>
        <begin position="134"/>
        <end position="224"/>
    </location>
</feature>
<dbReference type="InterPro" id="IPR036909">
    <property type="entry name" value="Cyt_c-like_dom_sf"/>
</dbReference>
<dbReference type="PANTHER" id="PTHR33751:SF11">
    <property type="entry name" value="BLL4483 PROTEIN"/>
    <property type="match status" value="1"/>
</dbReference>
<dbReference type="InterPro" id="IPR009056">
    <property type="entry name" value="Cyt_c-like_dom"/>
</dbReference>
<keyword evidence="5" id="KW-0732">Signal</keyword>
<keyword evidence="1 4" id="KW-0349">Heme</keyword>
<dbReference type="Gene3D" id="1.10.760.10">
    <property type="entry name" value="Cytochrome c-like domain"/>
    <property type="match status" value="2"/>
</dbReference>
<keyword evidence="8" id="KW-1185">Reference proteome</keyword>
<accession>A0ABT8EJM7</accession>
<evidence type="ECO:0000313" key="8">
    <source>
        <dbReference type="Proteomes" id="UP001168613"/>
    </source>
</evidence>
<dbReference type="PIRSF" id="PIRSF000005">
    <property type="entry name" value="Cytochrome_c4"/>
    <property type="match status" value="1"/>
</dbReference>
<dbReference type="PROSITE" id="PS51007">
    <property type="entry name" value="CYTC"/>
    <property type="match status" value="2"/>
</dbReference>
<sequence length="236" mass="24888">MQKPSSSRPAPSKKWWLLSALLVCASGSADELTDQGKTIATSGSGAVLACVTCHGAQGEGNAAAGFPFLAGQGTSYLTEQLTHFHDGKRQNPIMEPIAKAMSADQMKAVAAYYSQLSPPWDKQKLSNVQDLYPAQSQLGAWIANRGDWDNNIPACIQCHGPGGVGVGTSFPAIAGLSAAYITAQFKAWQTNSRDPGPQSIMGDIAKRMNEQQIQATADYFAALPTELSKAATQGAK</sequence>
<protein>
    <submittedName>
        <fullName evidence="7">C-type cytochrome</fullName>
    </submittedName>
</protein>
<proteinExistence type="predicted"/>
<comment type="caution">
    <text evidence="7">The sequence shown here is derived from an EMBL/GenBank/DDBJ whole genome shotgun (WGS) entry which is preliminary data.</text>
</comment>
<feature type="domain" description="Cytochrome c" evidence="6">
    <location>
        <begin position="31"/>
        <end position="117"/>
    </location>
</feature>
<dbReference type="RefSeq" id="WP_266124152.1">
    <property type="nucleotide sequence ID" value="NZ_JAJHNU010000002.1"/>
</dbReference>
<keyword evidence="2 4" id="KW-0479">Metal-binding</keyword>
<dbReference type="Pfam" id="PF00034">
    <property type="entry name" value="Cytochrom_C"/>
    <property type="match status" value="1"/>
</dbReference>
<dbReference type="InterPro" id="IPR050597">
    <property type="entry name" value="Cytochrome_c_Oxidase_Subunit"/>
</dbReference>
<evidence type="ECO:0000256" key="4">
    <source>
        <dbReference type="PROSITE-ProRule" id="PRU00433"/>
    </source>
</evidence>
<dbReference type="PANTHER" id="PTHR33751">
    <property type="entry name" value="CBB3-TYPE CYTOCHROME C OXIDASE SUBUNIT FIXP"/>
    <property type="match status" value="1"/>
</dbReference>
<organism evidence="7 8">
    <name type="scientific">Alcaligenes endophyticus</name>
    <dbReference type="NCBI Taxonomy" id="1929088"/>
    <lineage>
        <taxon>Bacteria</taxon>
        <taxon>Pseudomonadati</taxon>
        <taxon>Pseudomonadota</taxon>
        <taxon>Betaproteobacteria</taxon>
        <taxon>Burkholderiales</taxon>
        <taxon>Alcaligenaceae</taxon>
        <taxon>Alcaligenes</taxon>
    </lineage>
</organism>
<dbReference type="Proteomes" id="UP001168613">
    <property type="component" value="Unassembled WGS sequence"/>
</dbReference>
<keyword evidence="3 4" id="KW-0408">Iron</keyword>
<evidence type="ECO:0000256" key="3">
    <source>
        <dbReference type="ARBA" id="ARBA00023004"/>
    </source>
</evidence>
<dbReference type="EMBL" id="JAJHNU010000002">
    <property type="protein sequence ID" value="MDN4121476.1"/>
    <property type="molecule type" value="Genomic_DNA"/>
</dbReference>
<feature type="signal peptide" evidence="5">
    <location>
        <begin position="1"/>
        <end position="29"/>
    </location>
</feature>